<dbReference type="Proteomes" id="UP001068021">
    <property type="component" value="Unassembled WGS sequence"/>
</dbReference>
<name>A0A9E4ZVZ9_9EURY</name>
<feature type="transmembrane region" description="Helical" evidence="1">
    <location>
        <begin position="222"/>
        <end position="249"/>
    </location>
</feature>
<evidence type="ECO:0000256" key="1">
    <source>
        <dbReference type="SAM" id="Phobius"/>
    </source>
</evidence>
<keyword evidence="4" id="KW-1185">Reference proteome</keyword>
<feature type="transmembrane region" description="Helical" evidence="1">
    <location>
        <begin position="402"/>
        <end position="419"/>
    </location>
</feature>
<protein>
    <submittedName>
        <fullName evidence="2">DUF2142 domain-containing protein</fullName>
    </submittedName>
</protein>
<dbReference type="RefSeq" id="WP_084689178.1">
    <property type="nucleotide sequence ID" value="NZ_JAPVER010000020.1"/>
</dbReference>
<proteinExistence type="predicted"/>
<accession>A0A9E4ZVZ9</accession>
<dbReference type="EMBL" id="JAPVES010000025">
    <property type="protein sequence ID" value="MCZ3371621.1"/>
    <property type="molecule type" value="Genomic_DNA"/>
</dbReference>
<dbReference type="AlphaFoldDB" id="A0A9E4ZVZ9"/>
<evidence type="ECO:0000313" key="3">
    <source>
        <dbReference type="EMBL" id="MCZ3371621.1"/>
    </source>
</evidence>
<dbReference type="Proteomes" id="UP001074446">
    <property type="component" value="Unassembled WGS sequence"/>
</dbReference>
<feature type="transmembrane region" description="Helical" evidence="1">
    <location>
        <begin position="342"/>
        <end position="358"/>
    </location>
</feature>
<gene>
    <name evidence="3" type="ORF">O3H35_03145</name>
    <name evidence="2" type="ORF">O3H54_09700</name>
</gene>
<feature type="transmembrane region" description="Helical" evidence="1">
    <location>
        <begin position="431"/>
        <end position="455"/>
    </location>
</feature>
<feature type="transmembrane region" description="Helical" evidence="1">
    <location>
        <begin position="370"/>
        <end position="390"/>
    </location>
</feature>
<dbReference type="InterPro" id="IPR018674">
    <property type="entry name" value="DUF2142_membrane"/>
</dbReference>
<keyword evidence="1" id="KW-0812">Transmembrane</keyword>
<evidence type="ECO:0000313" key="4">
    <source>
        <dbReference type="Proteomes" id="UP001068021"/>
    </source>
</evidence>
<keyword evidence="1" id="KW-1133">Transmembrane helix</keyword>
<organism evidence="2 4">
    <name type="scientific">Methanobacterium veterum</name>
    <dbReference type="NCBI Taxonomy" id="408577"/>
    <lineage>
        <taxon>Archaea</taxon>
        <taxon>Methanobacteriati</taxon>
        <taxon>Methanobacteriota</taxon>
        <taxon>Methanomada group</taxon>
        <taxon>Methanobacteria</taxon>
        <taxon>Methanobacteriales</taxon>
        <taxon>Methanobacteriaceae</taxon>
        <taxon>Methanobacterium</taxon>
    </lineage>
</organism>
<feature type="transmembrane region" description="Helical" evidence="1">
    <location>
        <begin position="12"/>
        <end position="31"/>
    </location>
</feature>
<reference evidence="2" key="1">
    <citation type="submission" date="2022-12" db="EMBL/GenBank/DDBJ databases">
        <title>Reclassification of two methanogenic archaea species isolated from the Kolyma lowland permafrost.</title>
        <authorList>
            <person name="Trubitsyn V.E."/>
            <person name="Rivkina E.M."/>
            <person name="Shcherbakova V.A."/>
        </authorList>
    </citation>
    <scope>NUCLEOTIDE SEQUENCE</scope>
    <source>
        <strain evidence="2">M2</strain>
        <strain evidence="3">MK4</strain>
    </source>
</reference>
<feature type="transmembrane region" description="Helical" evidence="1">
    <location>
        <begin position="261"/>
        <end position="281"/>
    </location>
</feature>
<comment type="caution">
    <text evidence="2">The sequence shown here is derived from an EMBL/GenBank/DDBJ whole genome shotgun (WGS) entry which is preliminary data.</text>
</comment>
<feature type="transmembrane region" description="Helical" evidence="1">
    <location>
        <begin position="192"/>
        <end position="210"/>
    </location>
</feature>
<dbReference type="Pfam" id="PF09913">
    <property type="entry name" value="DUF2142"/>
    <property type="match status" value="1"/>
</dbReference>
<sequence length="459" mass="52585">MNRIKSLNPQYVFIILGLIYGIAFLVLIPPFQVPDEYEHYYKSWDISNGHLIPEKIGNKAGVSVPESVKIMTDNVYQKWKYYILNNQSMNMEYLLNLPLKSSTNTFVDISKYAVVTYSPLPYLASALSIALGKLFDLSPLILLYLGRFGNLLLWLLIIFLAIKITPIFKWGFLAIALMPMTLFQAASLSADCIAISLSFLSIAIFLKLALDDNIKKITRKHILIIISIGLLLGLAKMPYIMLILLFFLIPSKKFESRTKMFQIFGLTFLLAVLIIAFWNFMVNGLYMPLDPGISIKDQLLCILHYPVDFIQTMLNTSSQYAGELPFIVVGNWAYANSPIPNLIYYIYFFIILLVAAFDKGSFKISLKQRYIILGSFLLIAGTIFILEYLTWTYTGAPVIHGIQGRYLIPILPLLFLTLYEKSERTKNRLLVELMMSLFIILILSKVVFIFINYYYALYF</sequence>
<keyword evidence="1" id="KW-0472">Membrane</keyword>
<dbReference type="EMBL" id="JAPVER010000020">
    <property type="protein sequence ID" value="MCZ3366151.1"/>
    <property type="molecule type" value="Genomic_DNA"/>
</dbReference>
<evidence type="ECO:0000313" key="2">
    <source>
        <dbReference type="EMBL" id="MCZ3366151.1"/>
    </source>
</evidence>